<reference evidence="2 3" key="1">
    <citation type="journal article" date="2014" name="Curr. Biol.">
        <title>The genome of the clonal raider ant Cerapachys biroi.</title>
        <authorList>
            <person name="Oxley P.R."/>
            <person name="Ji L."/>
            <person name="Fetter-Pruneda I."/>
            <person name="McKenzie S.K."/>
            <person name="Li C."/>
            <person name="Hu H."/>
            <person name="Zhang G."/>
            <person name="Kronauer D.J."/>
        </authorList>
    </citation>
    <scope>NUCLEOTIDE SEQUENCE [LARGE SCALE GENOMIC DNA]</scope>
</reference>
<organism evidence="2 3">
    <name type="scientific">Ooceraea biroi</name>
    <name type="common">Clonal raider ant</name>
    <name type="synonym">Cerapachys biroi</name>
    <dbReference type="NCBI Taxonomy" id="2015173"/>
    <lineage>
        <taxon>Eukaryota</taxon>
        <taxon>Metazoa</taxon>
        <taxon>Ecdysozoa</taxon>
        <taxon>Arthropoda</taxon>
        <taxon>Hexapoda</taxon>
        <taxon>Insecta</taxon>
        <taxon>Pterygota</taxon>
        <taxon>Neoptera</taxon>
        <taxon>Endopterygota</taxon>
        <taxon>Hymenoptera</taxon>
        <taxon>Apocrita</taxon>
        <taxon>Aculeata</taxon>
        <taxon>Formicoidea</taxon>
        <taxon>Formicidae</taxon>
        <taxon>Dorylinae</taxon>
        <taxon>Ooceraea</taxon>
    </lineage>
</organism>
<feature type="region of interest" description="Disordered" evidence="1">
    <location>
        <begin position="62"/>
        <end position="108"/>
    </location>
</feature>
<dbReference type="AlphaFoldDB" id="A0A026WPF9"/>
<name>A0A026WPF9_OOCBI</name>
<feature type="compositionally biased region" description="Basic and acidic residues" evidence="1">
    <location>
        <begin position="92"/>
        <end position="108"/>
    </location>
</feature>
<evidence type="ECO:0000256" key="1">
    <source>
        <dbReference type="SAM" id="MobiDB-lite"/>
    </source>
</evidence>
<protein>
    <submittedName>
        <fullName evidence="2">Uncharacterized protein</fullName>
    </submittedName>
</protein>
<dbReference type="EMBL" id="KK107139">
    <property type="protein sequence ID" value="EZA57858.1"/>
    <property type="molecule type" value="Genomic_DNA"/>
</dbReference>
<dbReference type="Proteomes" id="UP000053097">
    <property type="component" value="Unassembled WGS sequence"/>
</dbReference>
<proteinExistence type="predicted"/>
<keyword evidence="3" id="KW-1185">Reference proteome</keyword>
<accession>A0A026WPF9</accession>
<evidence type="ECO:0000313" key="3">
    <source>
        <dbReference type="Proteomes" id="UP000053097"/>
    </source>
</evidence>
<gene>
    <name evidence="2" type="ORF">X777_00960</name>
</gene>
<feature type="compositionally biased region" description="Basic and acidic residues" evidence="1">
    <location>
        <begin position="62"/>
        <end position="77"/>
    </location>
</feature>
<sequence length="108" mass="12307">MVSLTRDGWHYGECRIVCAIESAERANFGRALSLIRGGSPLDHEERCLIGSLSDFGKFDATSKDKRRIGDPRQREDVSFFPPARENFEEGSENDRRARDNEEIKSRTS</sequence>
<evidence type="ECO:0000313" key="2">
    <source>
        <dbReference type="EMBL" id="EZA57858.1"/>
    </source>
</evidence>